<gene>
    <name evidence="8" type="ORF">J2Z30_008075</name>
    <name evidence="7" type="ORF">SIRAN793</name>
</gene>
<dbReference type="Pfam" id="PF14833">
    <property type="entry name" value="NAD_binding_11"/>
    <property type="match status" value="1"/>
</dbReference>
<feature type="domain" description="6-phosphogluconate dehydrogenase NADP-binding" evidence="5">
    <location>
        <begin position="2"/>
        <end position="161"/>
    </location>
</feature>
<reference evidence="8 9" key="2">
    <citation type="submission" date="2021-03" db="EMBL/GenBank/DDBJ databases">
        <title>Genomic Encyclopedia of Type Strains, Phase IV (KMG-IV): sequencing the most valuable type-strain genomes for metagenomic binning, comparative biology and taxonomic classification.</title>
        <authorList>
            <person name="Goeker M."/>
        </authorList>
    </citation>
    <scope>NUCLEOTIDE SEQUENCE [LARGE SCALE GENOMIC DNA]</scope>
    <source>
        <strain evidence="8 9">DSM 41954</strain>
    </source>
</reference>
<reference evidence="7" key="1">
    <citation type="submission" date="2014-05" db="EMBL/GenBank/DDBJ databases">
        <authorList>
            <person name="Horn Fabian"/>
        </authorList>
    </citation>
    <scope>NUCLEOTIDE SEQUENCE</scope>
</reference>
<feature type="active site" evidence="4">
    <location>
        <position position="172"/>
    </location>
</feature>
<evidence type="ECO:0000256" key="1">
    <source>
        <dbReference type="ARBA" id="ARBA00009080"/>
    </source>
</evidence>
<dbReference type="PANTHER" id="PTHR43060">
    <property type="entry name" value="3-HYDROXYISOBUTYRATE DEHYDROGENASE-LIKE 1, MITOCHONDRIAL-RELATED"/>
    <property type="match status" value="1"/>
</dbReference>
<sequence length="311" mass="32730">MRIGFIGLGNMGRHMARHLIQAGHQVTVQDIRPEAAAEHLALGAAWADTPAACADGVELLITSLPTPRVVEDVLLRGGAAAALAPGALWVDMSTSTPAAAERIAAEVLDARQVRRLDAPVCGMSHGADSGTLQIFVGGAEEDFRAALPALEAMGDPKRILHVGPLGAGYTVKLLLNLLWFSKLVATSEVFAMGAKAGVDLGLLRDSLLKSSAASYFLEHDFIRVLTEGDYDDSFAMVLACKDLGLAIDLGRDLGVPTELSAVVEQIFRRSRTEHGDLAGEMSPVRLYEALAGQEFRLAVQATAPVGATVAG</sequence>
<dbReference type="InterPro" id="IPR008927">
    <property type="entry name" value="6-PGluconate_DH-like_C_sf"/>
</dbReference>
<dbReference type="GO" id="GO:0050661">
    <property type="term" value="F:NADP binding"/>
    <property type="evidence" value="ECO:0007669"/>
    <property type="project" value="InterPro"/>
</dbReference>
<dbReference type="PROSITE" id="PS00895">
    <property type="entry name" value="3_HYDROXYISOBUT_DH"/>
    <property type="match status" value="1"/>
</dbReference>
<dbReference type="GO" id="GO:0008442">
    <property type="term" value="F:3-hydroxyisobutyrate dehydrogenase activity"/>
    <property type="evidence" value="ECO:0007669"/>
    <property type="project" value="UniProtKB-EC"/>
</dbReference>
<evidence type="ECO:0000256" key="4">
    <source>
        <dbReference type="PIRSR" id="PIRSR000103-1"/>
    </source>
</evidence>
<keyword evidence="3" id="KW-0520">NAD</keyword>
<dbReference type="InterPro" id="IPR002204">
    <property type="entry name" value="3-OH-isobutyrate_DH-rel_CS"/>
</dbReference>
<keyword evidence="2 8" id="KW-0560">Oxidoreductase</keyword>
<dbReference type="GO" id="GO:0051287">
    <property type="term" value="F:NAD binding"/>
    <property type="evidence" value="ECO:0007669"/>
    <property type="project" value="InterPro"/>
</dbReference>
<evidence type="ECO:0000256" key="3">
    <source>
        <dbReference type="ARBA" id="ARBA00023027"/>
    </source>
</evidence>
<organism evidence="7">
    <name type="scientific">Streptomyces iranensis</name>
    <dbReference type="NCBI Taxonomy" id="576784"/>
    <lineage>
        <taxon>Bacteria</taxon>
        <taxon>Bacillati</taxon>
        <taxon>Actinomycetota</taxon>
        <taxon>Actinomycetes</taxon>
        <taxon>Kitasatosporales</taxon>
        <taxon>Streptomycetaceae</taxon>
        <taxon>Streptomyces</taxon>
        <taxon>Streptomyces violaceusniger group</taxon>
    </lineage>
</organism>
<keyword evidence="9" id="KW-1185">Reference proteome</keyword>
<evidence type="ECO:0000313" key="7">
    <source>
        <dbReference type="EMBL" id="CDR02498.1"/>
    </source>
</evidence>
<feature type="domain" description="3-hydroxyisobutyrate dehydrogenase-like NAD-binding" evidence="6">
    <location>
        <begin position="166"/>
        <end position="287"/>
    </location>
</feature>
<dbReference type="InterPro" id="IPR006115">
    <property type="entry name" value="6PGDH_NADP-bd"/>
</dbReference>
<dbReference type="InterPro" id="IPR036291">
    <property type="entry name" value="NAD(P)-bd_dom_sf"/>
</dbReference>
<dbReference type="AlphaFoldDB" id="A0A060ZL28"/>
<evidence type="ECO:0000256" key="2">
    <source>
        <dbReference type="ARBA" id="ARBA00023002"/>
    </source>
</evidence>
<protein>
    <submittedName>
        <fullName evidence="8">3-hydroxyisobutyrate dehydrogenase</fullName>
        <ecNumber evidence="8">1.1.1.31</ecNumber>
    </submittedName>
    <submittedName>
        <fullName evidence="7">6-phosphogluconate dehydrogenase NAD-bindingprotein</fullName>
    </submittedName>
</protein>
<dbReference type="Pfam" id="PF03446">
    <property type="entry name" value="NAD_binding_2"/>
    <property type="match status" value="1"/>
</dbReference>
<dbReference type="SUPFAM" id="SSF48179">
    <property type="entry name" value="6-phosphogluconate dehydrogenase C-terminal domain-like"/>
    <property type="match status" value="1"/>
</dbReference>
<evidence type="ECO:0000313" key="8">
    <source>
        <dbReference type="EMBL" id="MBP2067009.1"/>
    </source>
</evidence>
<evidence type="ECO:0000313" key="9">
    <source>
        <dbReference type="Proteomes" id="UP000756710"/>
    </source>
</evidence>
<dbReference type="InterPro" id="IPR013328">
    <property type="entry name" value="6PGD_dom2"/>
</dbReference>
<dbReference type="HOGENOM" id="CLU_035117_1_1_11"/>
<dbReference type="PIRSF" id="PIRSF000103">
    <property type="entry name" value="HIBADH"/>
    <property type="match status" value="1"/>
</dbReference>
<dbReference type="EMBL" id="JAGGLR010000028">
    <property type="protein sequence ID" value="MBP2067009.1"/>
    <property type="molecule type" value="Genomic_DNA"/>
</dbReference>
<name>A0A060ZL28_9ACTN</name>
<proteinExistence type="inferred from homology"/>
<dbReference type="Proteomes" id="UP000756710">
    <property type="component" value="Unassembled WGS sequence"/>
</dbReference>
<dbReference type="InterPro" id="IPR015815">
    <property type="entry name" value="HIBADH-related"/>
</dbReference>
<dbReference type="EC" id="1.1.1.31" evidence="8"/>
<dbReference type="Gene3D" id="1.10.1040.10">
    <property type="entry name" value="N-(1-d-carboxylethyl)-l-norvaline Dehydrogenase, domain 2"/>
    <property type="match status" value="1"/>
</dbReference>
<dbReference type="Gene3D" id="3.40.50.720">
    <property type="entry name" value="NAD(P)-binding Rossmann-like Domain"/>
    <property type="match status" value="1"/>
</dbReference>
<dbReference type="PANTHER" id="PTHR43060:SF15">
    <property type="entry name" value="3-HYDROXYISOBUTYRATE DEHYDROGENASE-LIKE 1, MITOCHONDRIAL-RELATED"/>
    <property type="match status" value="1"/>
</dbReference>
<dbReference type="GO" id="GO:0016054">
    <property type="term" value="P:organic acid catabolic process"/>
    <property type="evidence" value="ECO:0007669"/>
    <property type="project" value="UniProtKB-ARBA"/>
</dbReference>
<dbReference type="InterPro" id="IPR029154">
    <property type="entry name" value="HIBADH-like_NADP-bd"/>
</dbReference>
<evidence type="ECO:0000259" key="6">
    <source>
        <dbReference type="Pfam" id="PF14833"/>
    </source>
</evidence>
<accession>A0A060ZL28</accession>
<dbReference type="EMBL" id="LK022848">
    <property type="protein sequence ID" value="CDR02498.1"/>
    <property type="molecule type" value="Genomic_DNA"/>
</dbReference>
<evidence type="ECO:0000259" key="5">
    <source>
        <dbReference type="Pfam" id="PF03446"/>
    </source>
</evidence>
<dbReference type="RefSeq" id="WP_044567182.1">
    <property type="nucleotide sequence ID" value="NZ_BAABDR010000098.1"/>
</dbReference>
<comment type="similarity">
    <text evidence="1">Belongs to the HIBADH-related family.</text>
</comment>
<dbReference type="SUPFAM" id="SSF51735">
    <property type="entry name" value="NAD(P)-binding Rossmann-fold domains"/>
    <property type="match status" value="1"/>
</dbReference>